<dbReference type="AlphaFoldDB" id="A0A4V3XG85"/>
<dbReference type="EMBL" id="SGPM01000492">
    <property type="protein sequence ID" value="THH20443.1"/>
    <property type="molecule type" value="Genomic_DNA"/>
</dbReference>
<evidence type="ECO:0000313" key="2">
    <source>
        <dbReference type="Proteomes" id="UP000308730"/>
    </source>
</evidence>
<dbReference type="OrthoDB" id="3182995at2759"/>
<sequence>MSHFFTFLFRVPLPSTHCPVVEQLNGYPICQLRPGHDYPFHLPPQIINVVDILHSNERTVVYLGLCEDNTELALKFSNIEDISAEVGAYDAFEGLHGTVLPKMYGALIGKDRIGKKIPCLVLERFGDRLTRRFGDLQKTEKAKILNKLAEAHRAGLFPLPFSERHVVVKDDDYRLIGLGCAERHDPPCCWTYDFTAHVQDDDIKPTDPSAQCGSLKSWAEYMRFWDHGKLILSRTILISKSDKLPPQHIVDRLSTAIGMSSDHDYIMTDRKQIGAKYLAIVWEQMTKHGMLLEDVQKLLKYYSYLAHKEWHEERNEVFVPLPGMNFSAYKPR</sequence>
<evidence type="ECO:0000313" key="1">
    <source>
        <dbReference type="EMBL" id="THH20443.1"/>
    </source>
</evidence>
<comment type="caution">
    <text evidence="1">The sequence shown here is derived from an EMBL/GenBank/DDBJ whole genome shotgun (WGS) entry which is preliminary data.</text>
</comment>
<proteinExistence type="predicted"/>
<name>A0A4V3XG85_9APHY</name>
<keyword evidence="2" id="KW-1185">Reference proteome</keyword>
<organism evidence="1 2">
    <name type="scientific">Antrodiella citrinella</name>
    <dbReference type="NCBI Taxonomy" id="2447956"/>
    <lineage>
        <taxon>Eukaryota</taxon>
        <taxon>Fungi</taxon>
        <taxon>Dikarya</taxon>
        <taxon>Basidiomycota</taxon>
        <taxon>Agaricomycotina</taxon>
        <taxon>Agaricomycetes</taxon>
        <taxon>Polyporales</taxon>
        <taxon>Steccherinaceae</taxon>
        <taxon>Antrodiella</taxon>
    </lineage>
</organism>
<protein>
    <submittedName>
        <fullName evidence="1">Uncharacterized protein</fullName>
    </submittedName>
</protein>
<reference evidence="1 2" key="1">
    <citation type="submission" date="2019-02" db="EMBL/GenBank/DDBJ databases">
        <title>Genome sequencing of the rare red list fungi Antrodiella citrinella (Flaviporus citrinellus).</title>
        <authorList>
            <person name="Buettner E."/>
            <person name="Kellner H."/>
        </authorList>
    </citation>
    <scope>NUCLEOTIDE SEQUENCE [LARGE SCALE GENOMIC DNA]</scope>
    <source>
        <strain evidence="1 2">DSM 108506</strain>
    </source>
</reference>
<accession>A0A4V3XG85</accession>
<dbReference type="Proteomes" id="UP000308730">
    <property type="component" value="Unassembled WGS sequence"/>
</dbReference>
<gene>
    <name evidence="1" type="ORF">EUX98_g8580</name>
</gene>